<accession>A0ABR8PHR0</accession>
<comment type="caution">
    <text evidence="5">The sequence shown here is derived from an EMBL/GenBank/DDBJ whole genome shotgun (WGS) entry which is preliminary data.</text>
</comment>
<dbReference type="EMBL" id="JACSQY010000002">
    <property type="protein sequence ID" value="MBD7907705.1"/>
    <property type="molecule type" value="Genomic_DNA"/>
</dbReference>
<dbReference type="PANTHER" id="PTHR33204:SF37">
    <property type="entry name" value="HTH-TYPE TRANSCRIPTIONAL REGULATOR YODB"/>
    <property type="match status" value="1"/>
</dbReference>
<keyword evidence="6" id="KW-1185">Reference proteome</keyword>
<feature type="domain" description="HTH hxlR-type" evidence="4">
    <location>
        <begin position="19"/>
        <end position="117"/>
    </location>
</feature>
<dbReference type="Pfam" id="PF01638">
    <property type="entry name" value="HxlR"/>
    <property type="match status" value="1"/>
</dbReference>
<evidence type="ECO:0000313" key="5">
    <source>
        <dbReference type="EMBL" id="MBD7907705.1"/>
    </source>
</evidence>
<evidence type="ECO:0000256" key="2">
    <source>
        <dbReference type="ARBA" id="ARBA00023125"/>
    </source>
</evidence>
<keyword evidence="1" id="KW-0805">Transcription regulation</keyword>
<evidence type="ECO:0000259" key="4">
    <source>
        <dbReference type="PROSITE" id="PS51118"/>
    </source>
</evidence>
<dbReference type="Gene3D" id="1.10.10.10">
    <property type="entry name" value="Winged helix-like DNA-binding domain superfamily/Winged helix DNA-binding domain"/>
    <property type="match status" value="1"/>
</dbReference>
<gene>
    <name evidence="5" type="ORF">H9659_05060</name>
</gene>
<dbReference type="SUPFAM" id="SSF46785">
    <property type="entry name" value="Winged helix' DNA-binding domain"/>
    <property type="match status" value="1"/>
</dbReference>
<dbReference type="Proteomes" id="UP000659496">
    <property type="component" value="Unassembled WGS sequence"/>
</dbReference>
<proteinExistence type="predicted"/>
<evidence type="ECO:0000256" key="1">
    <source>
        <dbReference type="ARBA" id="ARBA00023015"/>
    </source>
</evidence>
<name>A0ABR8PHR0_9BACL</name>
<evidence type="ECO:0000256" key="3">
    <source>
        <dbReference type="ARBA" id="ARBA00023163"/>
    </source>
</evidence>
<organism evidence="5 6">
    <name type="scientific">Sporosarcina gallistercoris</name>
    <dbReference type="NCBI Taxonomy" id="2762245"/>
    <lineage>
        <taxon>Bacteria</taxon>
        <taxon>Bacillati</taxon>
        <taxon>Bacillota</taxon>
        <taxon>Bacilli</taxon>
        <taxon>Bacillales</taxon>
        <taxon>Caryophanaceae</taxon>
        <taxon>Sporosarcina</taxon>
    </lineage>
</organism>
<keyword evidence="2" id="KW-0238">DNA-binding</keyword>
<dbReference type="InterPro" id="IPR036388">
    <property type="entry name" value="WH-like_DNA-bd_sf"/>
</dbReference>
<dbReference type="InterPro" id="IPR036390">
    <property type="entry name" value="WH_DNA-bd_sf"/>
</dbReference>
<evidence type="ECO:0000313" key="6">
    <source>
        <dbReference type="Proteomes" id="UP000659496"/>
    </source>
</evidence>
<reference evidence="5 6" key="1">
    <citation type="submission" date="2020-08" db="EMBL/GenBank/DDBJ databases">
        <title>A Genomic Blueprint of the Chicken Gut Microbiome.</title>
        <authorList>
            <person name="Gilroy R."/>
            <person name="Ravi A."/>
            <person name="Getino M."/>
            <person name="Pursley I."/>
            <person name="Horton D.L."/>
            <person name="Alikhan N.-F."/>
            <person name="Baker D."/>
            <person name="Gharbi K."/>
            <person name="Hall N."/>
            <person name="Watson M."/>
            <person name="Adriaenssens E.M."/>
            <person name="Foster-Nyarko E."/>
            <person name="Jarju S."/>
            <person name="Secka A."/>
            <person name="Antonio M."/>
            <person name="Oren A."/>
            <person name="Chaudhuri R."/>
            <person name="La Ragione R.M."/>
            <person name="Hildebrand F."/>
            <person name="Pallen M.J."/>
        </authorList>
    </citation>
    <scope>NUCLEOTIDE SEQUENCE [LARGE SCALE GENOMIC DNA]</scope>
    <source>
        <strain evidence="5 6">Sa3CUA8</strain>
    </source>
</reference>
<keyword evidence="3" id="KW-0804">Transcription</keyword>
<dbReference type="RefSeq" id="WP_191688830.1">
    <property type="nucleotide sequence ID" value="NZ_JACSQY010000002.1"/>
</dbReference>
<dbReference type="InterPro" id="IPR002577">
    <property type="entry name" value="HTH_HxlR"/>
</dbReference>
<sequence>MKKTDELIQSPSQNGHVACDSFHATIEFIGKRWMGIIIYHLLDGPKRYHELAAEIQGISDRLLTERLKELEAHGFAVKRTLLSSRKVEYELTEQGLAFDPIIRSILTWVKSNGGCTQSKAENES</sequence>
<protein>
    <submittedName>
        <fullName evidence="5">Helix-turn-helix transcriptional regulator</fullName>
    </submittedName>
</protein>
<dbReference type="PANTHER" id="PTHR33204">
    <property type="entry name" value="TRANSCRIPTIONAL REGULATOR, MARR FAMILY"/>
    <property type="match status" value="1"/>
</dbReference>
<dbReference type="PROSITE" id="PS51118">
    <property type="entry name" value="HTH_HXLR"/>
    <property type="match status" value="1"/>
</dbReference>